<dbReference type="Proteomes" id="UP000072763">
    <property type="component" value="Unassembled WGS sequence"/>
</dbReference>
<organism evidence="1 2">
    <name type="scientific">Curtobacterium oceanosedimentum</name>
    <dbReference type="NCBI Taxonomy" id="465820"/>
    <lineage>
        <taxon>Bacteria</taxon>
        <taxon>Bacillati</taxon>
        <taxon>Actinomycetota</taxon>
        <taxon>Actinomycetes</taxon>
        <taxon>Micrococcales</taxon>
        <taxon>Microbacteriaceae</taxon>
        <taxon>Curtobacterium</taxon>
    </lineage>
</organism>
<protein>
    <submittedName>
        <fullName evidence="1">Uncharacterized protein</fullName>
    </submittedName>
</protein>
<dbReference type="RefSeq" id="WP_058749553.1">
    <property type="nucleotide sequence ID" value="NZ_LDRC01000033.1"/>
</dbReference>
<dbReference type="PANTHER" id="PTHR34724:SF2">
    <property type="entry name" value="OS12G0596101 PROTEIN"/>
    <property type="match status" value="1"/>
</dbReference>
<comment type="caution">
    <text evidence="1">The sequence shown here is derived from an EMBL/GenBank/DDBJ whole genome shotgun (WGS) entry which is preliminary data.</text>
</comment>
<proteinExistence type="predicted"/>
<gene>
    <name evidence="1" type="ORF">NS359_07040</name>
</gene>
<dbReference type="EMBL" id="LDRC01000033">
    <property type="protein sequence ID" value="KTR52282.1"/>
    <property type="molecule type" value="Genomic_DNA"/>
</dbReference>
<reference evidence="1 2" key="1">
    <citation type="journal article" date="2016" name="Front. Microbiol.">
        <title>Genomic Resource of Rice Seed Associated Bacteria.</title>
        <authorList>
            <person name="Midha S."/>
            <person name="Bansal K."/>
            <person name="Sharma S."/>
            <person name="Kumar N."/>
            <person name="Patil P.P."/>
            <person name="Chaudhry V."/>
            <person name="Patil P.B."/>
        </authorList>
    </citation>
    <scope>NUCLEOTIDE SEQUENCE [LARGE SCALE GENOMIC DNA]</scope>
    <source>
        <strain evidence="1 2">NS359</strain>
    </source>
</reference>
<dbReference type="AlphaFoldDB" id="A0A147DRG6"/>
<dbReference type="PATRIC" id="fig|465820.4.peg.1490"/>
<dbReference type="PANTHER" id="PTHR34724">
    <property type="entry name" value="OS12G0596101 PROTEIN"/>
    <property type="match status" value="1"/>
</dbReference>
<evidence type="ECO:0000313" key="2">
    <source>
        <dbReference type="Proteomes" id="UP000072763"/>
    </source>
</evidence>
<sequence length="59" mass="6663">MPMRTVVLMCESVQCPVCGKTSWTGCGEHVRDVFRGVRRRDRCTGHGLPRHVFDAAGFR</sequence>
<dbReference type="STRING" id="465820.NS263_00790"/>
<name>A0A147DRG6_9MICO</name>
<evidence type="ECO:0000313" key="1">
    <source>
        <dbReference type="EMBL" id="KTR52282.1"/>
    </source>
</evidence>
<accession>A0A147DRG6</accession>